<protein>
    <recommendedName>
        <fullName evidence="2">RING-type domain-containing protein</fullName>
    </recommendedName>
</protein>
<dbReference type="AlphaFoldDB" id="A0ABD3HD81"/>
<evidence type="ECO:0000313" key="4">
    <source>
        <dbReference type="Proteomes" id="UP001633002"/>
    </source>
</evidence>
<dbReference type="SMART" id="SM00184">
    <property type="entry name" value="RING"/>
    <property type="match status" value="1"/>
</dbReference>
<dbReference type="InterPro" id="IPR044249">
    <property type="entry name" value="XERICO-like"/>
</dbReference>
<dbReference type="SUPFAM" id="SSF57850">
    <property type="entry name" value="RING/U-box"/>
    <property type="match status" value="1"/>
</dbReference>
<reference evidence="3 4" key="1">
    <citation type="submission" date="2024-09" db="EMBL/GenBank/DDBJ databases">
        <title>Chromosome-scale assembly of Riccia sorocarpa.</title>
        <authorList>
            <person name="Paukszto L."/>
        </authorList>
    </citation>
    <scope>NUCLEOTIDE SEQUENCE [LARGE SCALE GENOMIC DNA]</scope>
    <source>
        <strain evidence="3">LP-2024</strain>
        <tissue evidence="3">Aerial parts of the thallus</tissue>
    </source>
</reference>
<dbReference type="GO" id="GO:0008270">
    <property type="term" value="F:zinc ion binding"/>
    <property type="evidence" value="ECO:0007669"/>
    <property type="project" value="UniProtKB-KW"/>
</dbReference>
<dbReference type="Proteomes" id="UP001633002">
    <property type="component" value="Unassembled WGS sequence"/>
</dbReference>
<keyword evidence="1" id="KW-0479">Metal-binding</keyword>
<proteinExistence type="predicted"/>
<organism evidence="3 4">
    <name type="scientific">Riccia sorocarpa</name>
    <dbReference type="NCBI Taxonomy" id="122646"/>
    <lineage>
        <taxon>Eukaryota</taxon>
        <taxon>Viridiplantae</taxon>
        <taxon>Streptophyta</taxon>
        <taxon>Embryophyta</taxon>
        <taxon>Marchantiophyta</taxon>
        <taxon>Marchantiopsida</taxon>
        <taxon>Marchantiidae</taxon>
        <taxon>Marchantiales</taxon>
        <taxon>Ricciaceae</taxon>
        <taxon>Riccia</taxon>
    </lineage>
</organism>
<dbReference type="EMBL" id="JBJQOH010000004">
    <property type="protein sequence ID" value="KAL3689493.1"/>
    <property type="molecule type" value="Genomic_DNA"/>
</dbReference>
<name>A0ABD3HD81_9MARC</name>
<keyword evidence="1" id="KW-0863">Zinc-finger</keyword>
<dbReference type="Pfam" id="PF13639">
    <property type="entry name" value="zf-RING_2"/>
    <property type="match status" value="1"/>
</dbReference>
<dbReference type="InterPro" id="IPR013083">
    <property type="entry name" value="Znf_RING/FYVE/PHD"/>
</dbReference>
<keyword evidence="1" id="KW-0862">Zinc</keyword>
<feature type="domain" description="RING-type" evidence="2">
    <location>
        <begin position="101"/>
        <end position="144"/>
    </location>
</feature>
<evidence type="ECO:0000256" key="1">
    <source>
        <dbReference type="PROSITE-ProRule" id="PRU00175"/>
    </source>
</evidence>
<keyword evidence="4" id="KW-1185">Reference proteome</keyword>
<dbReference type="InterPro" id="IPR001841">
    <property type="entry name" value="Znf_RING"/>
</dbReference>
<dbReference type="Gene3D" id="3.30.40.10">
    <property type="entry name" value="Zinc/RING finger domain, C3HC4 (zinc finger)"/>
    <property type="match status" value="1"/>
</dbReference>
<evidence type="ECO:0000259" key="2">
    <source>
        <dbReference type="PROSITE" id="PS50089"/>
    </source>
</evidence>
<dbReference type="CDD" id="cd16461">
    <property type="entry name" value="RING-H2_EL5-like"/>
    <property type="match status" value="1"/>
</dbReference>
<comment type="caution">
    <text evidence="3">The sequence shown here is derived from an EMBL/GenBank/DDBJ whole genome shotgun (WGS) entry which is preliminary data.</text>
</comment>
<gene>
    <name evidence="3" type="ORF">R1sor_015802</name>
</gene>
<sequence>MGFPGVYGVMFPVMVFKAALSIVLLKETACSVFNLLLGRGWHNPVSRVGGGPTDWVYSDELVSGSVFESRESLIQDIRARLNAVRFKEIASRFEEEEEHQCSVCLCDFEAEEEVFQLPQCSHIFHKECLGKWLGHGHTTCPLCRSTLASEELLEKRRSEGLVQIDADLASEFALWFSMYHPEAGRGHWWQAYLQGIPDVLSGVAISTVMVLLIFSSYLNRSSKPDEWAGPPDKVYKSPSSQAERLAVGACNRASRERFPGTAGARLFECSGYLRALHFRGKCGVGSEEDANVLSQFLHGKFDVGCGSRLLWEQRHTAHVPIYAVVFNFFVH</sequence>
<evidence type="ECO:0000313" key="3">
    <source>
        <dbReference type="EMBL" id="KAL3689493.1"/>
    </source>
</evidence>
<accession>A0ABD3HD81</accession>
<dbReference type="PANTHER" id="PTHR47258">
    <property type="match status" value="1"/>
</dbReference>
<dbReference type="PROSITE" id="PS50089">
    <property type="entry name" value="ZF_RING_2"/>
    <property type="match status" value="1"/>
</dbReference>
<dbReference type="PANTHER" id="PTHR47258:SF1">
    <property type="entry name" value="E3 UBIQUITIN-PROTEIN LIGASE XERICO-RELATED"/>
    <property type="match status" value="1"/>
</dbReference>